<organism evidence="3 4">
    <name type="scientific">Kineococcus rhizosphaerae</name>
    <dbReference type="NCBI Taxonomy" id="559628"/>
    <lineage>
        <taxon>Bacteria</taxon>
        <taxon>Bacillati</taxon>
        <taxon>Actinomycetota</taxon>
        <taxon>Actinomycetes</taxon>
        <taxon>Kineosporiales</taxon>
        <taxon>Kineosporiaceae</taxon>
        <taxon>Kineococcus</taxon>
    </lineage>
</organism>
<dbReference type="Pfam" id="PF01047">
    <property type="entry name" value="MarR"/>
    <property type="match status" value="1"/>
</dbReference>
<dbReference type="InterPro" id="IPR000835">
    <property type="entry name" value="HTH_MarR-typ"/>
</dbReference>
<dbReference type="InterPro" id="IPR001932">
    <property type="entry name" value="PPM-type_phosphatase-like_dom"/>
</dbReference>
<dbReference type="RefSeq" id="WP_170127375.1">
    <property type="nucleotide sequence ID" value="NZ_PVZF01000011.1"/>
</dbReference>
<accession>A0A2T0QZE2</accession>
<dbReference type="InterPro" id="IPR011991">
    <property type="entry name" value="ArsR-like_HTH"/>
</dbReference>
<evidence type="ECO:0000256" key="1">
    <source>
        <dbReference type="SAM" id="MobiDB-lite"/>
    </source>
</evidence>
<evidence type="ECO:0000313" key="4">
    <source>
        <dbReference type="Proteomes" id="UP000238083"/>
    </source>
</evidence>
<dbReference type="Proteomes" id="UP000238083">
    <property type="component" value="Unassembled WGS sequence"/>
</dbReference>
<dbReference type="GO" id="GO:0003677">
    <property type="term" value="F:DNA binding"/>
    <property type="evidence" value="ECO:0007669"/>
    <property type="project" value="UniProtKB-KW"/>
</dbReference>
<name>A0A2T0QZE2_9ACTN</name>
<gene>
    <name evidence="3" type="ORF">CLV37_1116</name>
</gene>
<dbReference type="InterPro" id="IPR039422">
    <property type="entry name" value="MarR/SlyA-like"/>
</dbReference>
<feature type="region of interest" description="Disordered" evidence="1">
    <location>
        <begin position="218"/>
        <end position="242"/>
    </location>
</feature>
<keyword evidence="3" id="KW-0238">DNA-binding</keyword>
<dbReference type="SUPFAM" id="SSF46785">
    <property type="entry name" value="Winged helix' DNA-binding domain"/>
    <property type="match status" value="1"/>
</dbReference>
<dbReference type="SMART" id="SM00347">
    <property type="entry name" value="HTH_MARR"/>
    <property type="match status" value="1"/>
</dbReference>
<dbReference type="InterPro" id="IPR036457">
    <property type="entry name" value="PPM-type-like_dom_sf"/>
</dbReference>
<dbReference type="CDD" id="cd00090">
    <property type="entry name" value="HTH_ARSR"/>
    <property type="match status" value="1"/>
</dbReference>
<sequence length="565" mass="59233">MDDDLRRGLLKLSSDVLQGTMRAAEAIEPTVTPTQLRVLALLADTGPLSVSAVATSLGVAVSTASRLADRLSGAGLLVRQDGSDSRREVELALTRRGRVVAQRWADARVAVLADLLSQLEGPARASVEQGLRAARPDGDEGAERAGAQPDATRSGTGWAHPGGTAQACHALSTALVAADPHTVPDVLVAVVGRTLASDAVTLRLLSPDGRVLRPVSWTGAQDERAPQDEPVERSPAGQALREDDVVVEVDGAAGVVHAPVRCAGRCVAVLSVRWQDDADAGADVPPETWSDLLSALASTAGPLLPSVSTGSRRMHLAARTREWTVAGEVQARQSGPLFLAAQGVRASAHTEPSASGGAEAHDLEVVSVPPRRGSASDGRPAVHLDVAVLDCRSQGRHAAGVTGLALGALRHARSLGLHPAEQARLVDEAVFGEHHGEVLVDMLLLRVEFEPWRVHALASSDISVHRQRGASLQQLELAVNDALGLTGEADYATEPLDVQRGDRLVLVGDGFGPFPARGRRRVETVVNRSRALAAEEVVRQVITDLLDLAGADGPDRDATIVCLDL</sequence>
<dbReference type="InterPro" id="IPR036390">
    <property type="entry name" value="WH_DNA-bd_sf"/>
</dbReference>
<dbReference type="SUPFAM" id="SSF55781">
    <property type="entry name" value="GAF domain-like"/>
    <property type="match status" value="1"/>
</dbReference>
<dbReference type="PANTHER" id="PTHR33164:SF94">
    <property type="entry name" value="TRANSCRIPTIONAL REGULATORY PROTEIN-RELATED"/>
    <property type="match status" value="1"/>
</dbReference>
<dbReference type="PANTHER" id="PTHR33164">
    <property type="entry name" value="TRANSCRIPTIONAL REGULATOR, MARR FAMILY"/>
    <property type="match status" value="1"/>
</dbReference>
<feature type="domain" description="HTH marR-type" evidence="2">
    <location>
        <begin position="2"/>
        <end position="136"/>
    </location>
</feature>
<feature type="compositionally biased region" description="Basic and acidic residues" evidence="1">
    <location>
        <begin position="134"/>
        <end position="143"/>
    </location>
</feature>
<comment type="caution">
    <text evidence="3">The sequence shown here is derived from an EMBL/GenBank/DDBJ whole genome shotgun (WGS) entry which is preliminary data.</text>
</comment>
<feature type="compositionally biased region" description="Basic and acidic residues" evidence="1">
    <location>
        <begin position="221"/>
        <end position="232"/>
    </location>
</feature>
<dbReference type="Gene3D" id="3.60.40.10">
    <property type="entry name" value="PPM-type phosphatase domain"/>
    <property type="match status" value="1"/>
</dbReference>
<dbReference type="Gene3D" id="1.10.10.10">
    <property type="entry name" value="Winged helix-like DNA-binding domain superfamily/Winged helix DNA-binding domain"/>
    <property type="match status" value="1"/>
</dbReference>
<dbReference type="EMBL" id="PVZF01000011">
    <property type="protein sequence ID" value="PRY12050.1"/>
    <property type="molecule type" value="Genomic_DNA"/>
</dbReference>
<reference evidence="3 4" key="1">
    <citation type="submission" date="2018-03" db="EMBL/GenBank/DDBJ databases">
        <title>Genomic Encyclopedia of Archaeal and Bacterial Type Strains, Phase II (KMG-II): from individual species to whole genera.</title>
        <authorList>
            <person name="Goeker M."/>
        </authorList>
    </citation>
    <scope>NUCLEOTIDE SEQUENCE [LARGE SCALE GENOMIC DNA]</scope>
    <source>
        <strain evidence="3 4">DSM 19711</strain>
    </source>
</reference>
<dbReference type="AlphaFoldDB" id="A0A2T0QZE2"/>
<evidence type="ECO:0000313" key="3">
    <source>
        <dbReference type="EMBL" id="PRY12050.1"/>
    </source>
</evidence>
<proteinExistence type="predicted"/>
<dbReference type="PROSITE" id="PS50995">
    <property type="entry name" value="HTH_MARR_2"/>
    <property type="match status" value="1"/>
</dbReference>
<keyword evidence="4" id="KW-1185">Reference proteome</keyword>
<dbReference type="GO" id="GO:0003700">
    <property type="term" value="F:DNA-binding transcription factor activity"/>
    <property type="evidence" value="ECO:0007669"/>
    <property type="project" value="InterPro"/>
</dbReference>
<dbReference type="Pfam" id="PF07228">
    <property type="entry name" value="SpoIIE"/>
    <property type="match status" value="1"/>
</dbReference>
<feature type="region of interest" description="Disordered" evidence="1">
    <location>
        <begin position="127"/>
        <end position="161"/>
    </location>
</feature>
<evidence type="ECO:0000259" key="2">
    <source>
        <dbReference type="PROSITE" id="PS50995"/>
    </source>
</evidence>
<protein>
    <submittedName>
        <fullName evidence="3">DNA-binding MarR family transcriptional regulator</fullName>
    </submittedName>
</protein>
<dbReference type="InterPro" id="IPR036388">
    <property type="entry name" value="WH-like_DNA-bd_sf"/>
</dbReference>
<dbReference type="GO" id="GO:0006950">
    <property type="term" value="P:response to stress"/>
    <property type="evidence" value="ECO:0007669"/>
    <property type="project" value="TreeGrafter"/>
</dbReference>